<evidence type="ECO:0000259" key="2">
    <source>
        <dbReference type="Pfam" id="PF19051"/>
    </source>
</evidence>
<feature type="domain" description="Gfo/Idh/MocA-like oxidoreductase bacterial type C-terminal" evidence="2">
    <location>
        <begin position="219"/>
        <end position="433"/>
    </location>
</feature>
<dbReference type="InterPro" id="IPR050463">
    <property type="entry name" value="Gfo/Idh/MocA_oxidrdct_glycsds"/>
</dbReference>
<dbReference type="Pfam" id="PF19051">
    <property type="entry name" value="GFO_IDH_MocA_C2"/>
    <property type="match status" value="1"/>
</dbReference>
<dbReference type="GO" id="GO:0050112">
    <property type="term" value="F:inositol 2-dehydrogenase (NAD+) activity"/>
    <property type="evidence" value="ECO:0007669"/>
    <property type="project" value="UniProtKB-EC"/>
</dbReference>
<keyword evidence="4" id="KW-1185">Reference proteome</keyword>
<evidence type="ECO:0000313" key="3">
    <source>
        <dbReference type="EMBL" id="QDV36149.1"/>
    </source>
</evidence>
<dbReference type="PANTHER" id="PTHR43818:SF5">
    <property type="entry name" value="OXIDOREDUCTASE FAMILY PROTEIN"/>
    <property type="match status" value="1"/>
</dbReference>
<dbReference type="SUPFAM" id="SSF55347">
    <property type="entry name" value="Glyceraldehyde-3-phosphate dehydrogenase-like, C-terminal domain"/>
    <property type="match status" value="1"/>
</dbReference>
<feature type="domain" description="Gfo/Idh/MocA-like oxidoreductase N-terminal" evidence="1">
    <location>
        <begin position="46"/>
        <end position="176"/>
    </location>
</feature>
<dbReference type="InterPro" id="IPR036291">
    <property type="entry name" value="NAD(P)-bd_dom_sf"/>
</dbReference>
<evidence type="ECO:0000259" key="1">
    <source>
        <dbReference type="Pfam" id="PF01408"/>
    </source>
</evidence>
<reference evidence="3 4" key="1">
    <citation type="submission" date="2019-02" db="EMBL/GenBank/DDBJ databases">
        <title>Deep-cultivation of Planctomycetes and their phenomic and genomic characterization uncovers novel biology.</title>
        <authorList>
            <person name="Wiegand S."/>
            <person name="Jogler M."/>
            <person name="Boedeker C."/>
            <person name="Pinto D."/>
            <person name="Vollmers J."/>
            <person name="Rivas-Marin E."/>
            <person name="Kohn T."/>
            <person name="Peeters S.H."/>
            <person name="Heuer A."/>
            <person name="Rast P."/>
            <person name="Oberbeckmann S."/>
            <person name="Bunk B."/>
            <person name="Jeske O."/>
            <person name="Meyerdierks A."/>
            <person name="Storesund J.E."/>
            <person name="Kallscheuer N."/>
            <person name="Luecker S."/>
            <person name="Lage O.M."/>
            <person name="Pohl T."/>
            <person name="Merkel B.J."/>
            <person name="Hornburger P."/>
            <person name="Mueller R.-W."/>
            <person name="Bruemmer F."/>
            <person name="Labrenz M."/>
            <person name="Spormann A.M."/>
            <person name="Op den Camp H."/>
            <person name="Overmann J."/>
            <person name="Amann R."/>
            <person name="Jetten M.S.M."/>
            <person name="Mascher T."/>
            <person name="Medema M.H."/>
            <person name="Devos D.P."/>
            <person name="Kaster A.-K."/>
            <person name="Ovreas L."/>
            <person name="Rohde M."/>
            <person name="Galperin M.Y."/>
            <person name="Jogler C."/>
        </authorList>
    </citation>
    <scope>NUCLEOTIDE SEQUENCE [LARGE SCALE GENOMIC DNA]</scope>
    <source>
        <strain evidence="3 4">ElP</strain>
    </source>
</reference>
<dbReference type="SUPFAM" id="SSF51735">
    <property type="entry name" value="NAD(P)-binding Rossmann-fold domains"/>
    <property type="match status" value="1"/>
</dbReference>
<dbReference type="EC" id="1.1.1.18" evidence="3"/>
<dbReference type="PANTHER" id="PTHR43818">
    <property type="entry name" value="BCDNA.GH03377"/>
    <property type="match status" value="1"/>
</dbReference>
<dbReference type="OrthoDB" id="246832at2"/>
<name>A0A518H5N5_9BACT</name>
<dbReference type="KEGG" id="tpla:ElP_40630"/>
<organism evidence="3 4">
    <name type="scientific">Tautonia plasticadhaerens</name>
    <dbReference type="NCBI Taxonomy" id="2527974"/>
    <lineage>
        <taxon>Bacteria</taxon>
        <taxon>Pseudomonadati</taxon>
        <taxon>Planctomycetota</taxon>
        <taxon>Planctomycetia</taxon>
        <taxon>Isosphaerales</taxon>
        <taxon>Isosphaeraceae</taxon>
        <taxon>Tautonia</taxon>
    </lineage>
</organism>
<dbReference type="GO" id="GO:0000166">
    <property type="term" value="F:nucleotide binding"/>
    <property type="evidence" value="ECO:0007669"/>
    <property type="project" value="InterPro"/>
</dbReference>
<dbReference type="InterPro" id="IPR043906">
    <property type="entry name" value="Gfo/Idh/MocA_OxRdtase_bact_C"/>
</dbReference>
<dbReference type="InterPro" id="IPR006311">
    <property type="entry name" value="TAT_signal"/>
</dbReference>
<dbReference type="Proteomes" id="UP000317835">
    <property type="component" value="Chromosome"/>
</dbReference>
<keyword evidence="3" id="KW-0560">Oxidoreductase</keyword>
<dbReference type="Pfam" id="PF01408">
    <property type="entry name" value="GFO_IDH_MocA"/>
    <property type="match status" value="1"/>
</dbReference>
<protein>
    <submittedName>
        <fullName evidence="3">Inositol 2-dehydrogenase</fullName>
        <ecNumber evidence="3">1.1.1.18</ecNumber>
    </submittedName>
</protein>
<sequence length="434" mass="47453">MPRPLPIAVPTRRRFLRSTLAAGLTLAAAPMAFGRARRVGPNDRITFGVIGVGIQGRGLAVRMARRPDAQVVAVADVVDIRRDDAKARIEKATADRDGSASHTGCDVYHDFRELLARDDLDAVIIATPDHWHAIPCVMAADAKKHIYCEKPLTHNIAQGRTIVDAVARNGITFQTGSQQRSPGEFSGNFPRAVELVWNGRIGEVKTIRVGVGGPPKPVDLAEEPVPEGTDWDFWVGPAAFHPYNEILCPKGVHDHFPDWRGYAPYGNGGIADMGAHHFDIAQWALKKHESGPVSIIPPEGDDTSGLRFVYDDGVEMIHGGPDDCTFEGTEGIIRVGRSKFETEPESLAGPLPEGAERVDAEGDHYDNFLAAIRGEARPVAPAEVGHRTASVCHLGVIGYTLRRPLTWDPDAERFVDDDEANALRTEEYRRPWSL</sequence>
<proteinExistence type="predicted"/>
<dbReference type="RefSeq" id="WP_145272230.1">
    <property type="nucleotide sequence ID" value="NZ_CP036426.1"/>
</dbReference>
<dbReference type="AlphaFoldDB" id="A0A518H5N5"/>
<accession>A0A518H5N5</accession>
<dbReference type="InterPro" id="IPR000683">
    <property type="entry name" value="Gfo/Idh/MocA-like_OxRdtase_N"/>
</dbReference>
<dbReference type="EMBL" id="CP036426">
    <property type="protein sequence ID" value="QDV36149.1"/>
    <property type="molecule type" value="Genomic_DNA"/>
</dbReference>
<evidence type="ECO:0000313" key="4">
    <source>
        <dbReference type="Proteomes" id="UP000317835"/>
    </source>
</evidence>
<dbReference type="Gene3D" id="3.30.360.10">
    <property type="entry name" value="Dihydrodipicolinate Reductase, domain 2"/>
    <property type="match status" value="1"/>
</dbReference>
<dbReference type="PROSITE" id="PS51318">
    <property type="entry name" value="TAT"/>
    <property type="match status" value="1"/>
</dbReference>
<dbReference type="Gene3D" id="3.40.50.720">
    <property type="entry name" value="NAD(P)-binding Rossmann-like Domain"/>
    <property type="match status" value="1"/>
</dbReference>
<gene>
    <name evidence="3" type="primary">iolG_10</name>
    <name evidence="3" type="ORF">ElP_40630</name>
</gene>